<comment type="subcellular location">
    <subcellularLocation>
        <location evidence="3">Cell membrane</location>
        <topology evidence="3">Lipid-anchor</topology>
        <topology evidence="3">GPI-anchor</topology>
    </subcellularLocation>
    <subcellularLocation>
        <location evidence="2">Secreted</location>
        <location evidence="2">Cell wall</location>
    </subcellularLocation>
</comment>
<organism evidence="25 26">
    <name type="scientific">Coniochaeta pulveracea</name>
    <dbReference type="NCBI Taxonomy" id="177199"/>
    <lineage>
        <taxon>Eukaryota</taxon>
        <taxon>Fungi</taxon>
        <taxon>Dikarya</taxon>
        <taxon>Ascomycota</taxon>
        <taxon>Pezizomycotina</taxon>
        <taxon>Sordariomycetes</taxon>
        <taxon>Sordariomycetidae</taxon>
        <taxon>Coniochaetales</taxon>
        <taxon>Coniochaetaceae</taxon>
        <taxon>Coniochaeta</taxon>
    </lineage>
</organism>
<dbReference type="GO" id="GO:0098552">
    <property type="term" value="C:side of membrane"/>
    <property type="evidence" value="ECO:0007669"/>
    <property type="project" value="UniProtKB-KW"/>
</dbReference>
<dbReference type="Proteomes" id="UP000275385">
    <property type="component" value="Unassembled WGS sequence"/>
</dbReference>
<proteinExistence type="inferred from homology"/>
<evidence type="ECO:0000256" key="9">
    <source>
        <dbReference type="ARBA" id="ARBA00022525"/>
    </source>
</evidence>
<dbReference type="GO" id="GO:0042973">
    <property type="term" value="F:glucan endo-1,3-beta-D-glucosidase activity"/>
    <property type="evidence" value="ECO:0007669"/>
    <property type="project" value="UniProtKB-EC"/>
</dbReference>
<evidence type="ECO:0000256" key="3">
    <source>
        <dbReference type="ARBA" id="ARBA00004609"/>
    </source>
</evidence>
<keyword evidence="17" id="KW-0961">Cell wall biogenesis/degradation</keyword>
<dbReference type="EC" id="3.2.1.39" evidence="5"/>
<dbReference type="SUPFAM" id="SSF51445">
    <property type="entry name" value="(Trans)glycosidases"/>
    <property type="match status" value="1"/>
</dbReference>
<feature type="chain" id="PRO_5019103616" description="Probable glucan endo-1,3-beta-glucosidase eglC" evidence="24">
    <location>
        <begin position="19"/>
        <end position="473"/>
    </location>
</feature>
<dbReference type="GO" id="GO:0005576">
    <property type="term" value="C:extracellular region"/>
    <property type="evidence" value="ECO:0007669"/>
    <property type="project" value="TreeGrafter"/>
</dbReference>
<comment type="function">
    <text evidence="19">Glucanases play a role in cell expansion during growth, in cell-cell fusion during mating, and in spore release during sporulation. This enzyme may be involved in beta-glucan degradation and also function biosynthetically as a transglycosylase.</text>
</comment>
<evidence type="ECO:0000256" key="23">
    <source>
        <dbReference type="SAM" id="MobiDB-lite"/>
    </source>
</evidence>
<gene>
    <name evidence="25" type="ORF">DL546_005141</name>
</gene>
<keyword evidence="16" id="KW-0449">Lipoprotein</keyword>
<dbReference type="GO" id="GO:0005886">
    <property type="term" value="C:plasma membrane"/>
    <property type="evidence" value="ECO:0007669"/>
    <property type="project" value="UniProtKB-SubCell"/>
</dbReference>
<keyword evidence="8" id="KW-0134">Cell wall</keyword>
<evidence type="ECO:0000256" key="13">
    <source>
        <dbReference type="ARBA" id="ARBA00023136"/>
    </source>
</evidence>
<reference evidence="25 26" key="1">
    <citation type="submission" date="2018-08" db="EMBL/GenBank/DDBJ databases">
        <title>Draft genome of the lignicolous fungus Coniochaeta pulveracea.</title>
        <authorList>
            <person name="Borstlap C.J."/>
            <person name="De Witt R.N."/>
            <person name="Botha A."/>
            <person name="Volschenk H."/>
        </authorList>
    </citation>
    <scope>NUCLEOTIDE SEQUENCE [LARGE SCALE GENOMIC DNA]</scope>
    <source>
        <strain evidence="25 26">CAB683</strain>
    </source>
</reference>
<evidence type="ECO:0000256" key="1">
    <source>
        <dbReference type="ARBA" id="ARBA00000382"/>
    </source>
</evidence>
<keyword evidence="10" id="KW-0336">GPI-anchor</keyword>
<dbReference type="GO" id="GO:0071555">
    <property type="term" value="P:cell wall organization"/>
    <property type="evidence" value="ECO:0007669"/>
    <property type="project" value="UniProtKB-KW"/>
</dbReference>
<evidence type="ECO:0000256" key="12">
    <source>
        <dbReference type="ARBA" id="ARBA00022801"/>
    </source>
</evidence>
<dbReference type="GO" id="GO:0000272">
    <property type="term" value="P:polysaccharide catabolic process"/>
    <property type="evidence" value="ECO:0007669"/>
    <property type="project" value="UniProtKB-KW"/>
</dbReference>
<dbReference type="EMBL" id="QVQW01000003">
    <property type="protein sequence ID" value="RKU48781.1"/>
    <property type="molecule type" value="Genomic_DNA"/>
</dbReference>
<evidence type="ECO:0000256" key="4">
    <source>
        <dbReference type="ARBA" id="ARBA00008773"/>
    </source>
</evidence>
<dbReference type="PANTHER" id="PTHR16631:SF13">
    <property type="entry name" value="GLUCAN ENDO-1,3-BETA-GLUCOSIDASE EGLC-RELATED"/>
    <property type="match status" value="1"/>
</dbReference>
<dbReference type="InterPro" id="IPR000490">
    <property type="entry name" value="Glyco_hydro_17"/>
</dbReference>
<dbReference type="OrthoDB" id="77201at2759"/>
<dbReference type="GO" id="GO:0009986">
    <property type="term" value="C:cell surface"/>
    <property type="evidence" value="ECO:0007669"/>
    <property type="project" value="TreeGrafter"/>
</dbReference>
<comment type="catalytic activity">
    <reaction evidence="1">
        <text>Hydrolysis of (1-&gt;3)-beta-D-glucosidic linkages in (1-&gt;3)-beta-D-glucans.</text>
        <dbReference type="EC" id="3.2.1.39"/>
    </reaction>
</comment>
<name>A0A420YLQ4_9PEZI</name>
<keyword evidence="11 24" id="KW-0732">Signal</keyword>
<dbReference type="Pfam" id="PF00332">
    <property type="entry name" value="Glyco_hydro_17"/>
    <property type="match status" value="1"/>
</dbReference>
<evidence type="ECO:0000256" key="8">
    <source>
        <dbReference type="ARBA" id="ARBA00022512"/>
    </source>
</evidence>
<keyword evidence="15" id="KW-0119">Carbohydrate metabolism</keyword>
<evidence type="ECO:0000256" key="21">
    <source>
        <dbReference type="ARBA" id="ARBA00032906"/>
    </source>
</evidence>
<evidence type="ECO:0000256" key="10">
    <source>
        <dbReference type="ARBA" id="ARBA00022622"/>
    </source>
</evidence>
<dbReference type="InterPro" id="IPR050732">
    <property type="entry name" value="Beta-glucan_modifiers"/>
</dbReference>
<dbReference type="InterPro" id="IPR017853">
    <property type="entry name" value="GH"/>
</dbReference>
<evidence type="ECO:0000256" key="16">
    <source>
        <dbReference type="ARBA" id="ARBA00023288"/>
    </source>
</evidence>
<evidence type="ECO:0000256" key="11">
    <source>
        <dbReference type="ARBA" id="ARBA00022729"/>
    </source>
</evidence>
<keyword evidence="9" id="KW-0964">Secreted</keyword>
<accession>A0A420YLQ4</accession>
<keyword evidence="12" id="KW-0378">Hydrolase</keyword>
<dbReference type="STRING" id="177199.A0A420YLQ4"/>
<evidence type="ECO:0000256" key="18">
    <source>
        <dbReference type="ARBA" id="ARBA00023326"/>
    </source>
</evidence>
<evidence type="ECO:0000256" key="17">
    <source>
        <dbReference type="ARBA" id="ARBA00023316"/>
    </source>
</evidence>
<evidence type="ECO:0000256" key="5">
    <source>
        <dbReference type="ARBA" id="ARBA00012780"/>
    </source>
</evidence>
<evidence type="ECO:0000256" key="2">
    <source>
        <dbReference type="ARBA" id="ARBA00004191"/>
    </source>
</evidence>
<keyword evidence="13" id="KW-0472">Membrane</keyword>
<keyword evidence="18" id="KW-0624">Polysaccharide degradation</keyword>
<comment type="caution">
    <text evidence="25">The sequence shown here is derived from an EMBL/GenBank/DDBJ whole genome shotgun (WGS) entry which is preliminary data.</text>
</comment>
<evidence type="ECO:0000256" key="6">
    <source>
        <dbReference type="ARBA" id="ARBA00019762"/>
    </source>
</evidence>
<evidence type="ECO:0000256" key="22">
    <source>
        <dbReference type="RuleBase" id="RU004335"/>
    </source>
</evidence>
<evidence type="ECO:0000256" key="20">
    <source>
        <dbReference type="ARBA" id="ARBA00032134"/>
    </source>
</evidence>
<keyword evidence="26" id="KW-1185">Reference proteome</keyword>
<sequence length="473" mass="46655">MRSGGLVALAATISTATAAYQGFNYGSTFTNGAAKQEADFEAEFKNAQGLIGAPGVFNSARLYTTIQAGTSNTPISAIQAAINTKTSLLLGLWASAGEAVITNEIQAILSAVQQYGTDFTSLVAGISVGSEDLYRISPTGLLNKENPGADPATIAGYIKQVRDAIASTSLSGAPIGHVDTWTAWVNGSNQAVIDAADWIGVDAYPYFETTLTNDIANNKNLFNDALSQTKAAVGGKPVWITETGFPVSGKTAGLAVPSLENAKTYWDEVGCPLFGNVNTWWYTMQDASPDTPNPSFGIVGNPLTTTPLYDLSCSNTNNSTSSSSSSSAVASSTGSSSAVASSASSAASSATGGASGSSTTVSVPTSLAGGSPGVGSGLPGSQSSLETSVISTLATSTANASGVQATATGTGAGSGSGATTTAGSGSGFNSTGAAGSTPTPTSTLVPVAGNGAGALSGSVAAGFLAVFAAALAL</sequence>
<dbReference type="FunFam" id="3.20.20.80:FF:000233">
    <property type="entry name" value="Probable glucan endo-1,3-beta-glucosidase eglC"/>
    <property type="match status" value="1"/>
</dbReference>
<dbReference type="PANTHER" id="PTHR16631">
    <property type="entry name" value="GLUCAN 1,3-BETA-GLUCOSIDASE"/>
    <property type="match status" value="1"/>
</dbReference>
<dbReference type="AlphaFoldDB" id="A0A420YLQ4"/>
<dbReference type="Gene3D" id="3.20.20.80">
    <property type="entry name" value="Glycosidases"/>
    <property type="match status" value="1"/>
</dbReference>
<evidence type="ECO:0000313" key="26">
    <source>
        <dbReference type="Proteomes" id="UP000275385"/>
    </source>
</evidence>
<evidence type="ECO:0000256" key="24">
    <source>
        <dbReference type="SAM" id="SignalP"/>
    </source>
</evidence>
<feature type="compositionally biased region" description="Low complexity" evidence="23">
    <location>
        <begin position="347"/>
        <end position="369"/>
    </location>
</feature>
<evidence type="ECO:0000256" key="19">
    <source>
        <dbReference type="ARBA" id="ARBA00025152"/>
    </source>
</evidence>
<evidence type="ECO:0000256" key="14">
    <source>
        <dbReference type="ARBA" id="ARBA00023180"/>
    </source>
</evidence>
<keyword evidence="7" id="KW-1003">Cell membrane</keyword>
<evidence type="ECO:0000313" key="25">
    <source>
        <dbReference type="EMBL" id="RKU48781.1"/>
    </source>
</evidence>
<comment type="similarity">
    <text evidence="4 22">Belongs to the glycosyl hydrolase 17 family.</text>
</comment>
<protein>
    <recommendedName>
        <fullName evidence="6">Probable glucan endo-1,3-beta-glucosidase eglC</fullName>
        <ecNumber evidence="5">3.2.1.39</ecNumber>
    </recommendedName>
    <alternativeName>
        <fullName evidence="20">Endo-1,3-beta-glucanase eglC</fullName>
    </alternativeName>
    <alternativeName>
        <fullName evidence="21">Laminarinase eglC</fullName>
    </alternativeName>
</protein>
<evidence type="ECO:0000256" key="7">
    <source>
        <dbReference type="ARBA" id="ARBA00022475"/>
    </source>
</evidence>
<keyword evidence="14" id="KW-0325">Glycoprotein</keyword>
<feature type="region of interest" description="Disordered" evidence="23">
    <location>
        <begin position="347"/>
        <end position="382"/>
    </location>
</feature>
<evidence type="ECO:0000256" key="15">
    <source>
        <dbReference type="ARBA" id="ARBA00023277"/>
    </source>
</evidence>
<dbReference type="GO" id="GO:0009277">
    <property type="term" value="C:fungal-type cell wall"/>
    <property type="evidence" value="ECO:0007669"/>
    <property type="project" value="TreeGrafter"/>
</dbReference>
<feature type="signal peptide" evidence="24">
    <location>
        <begin position="1"/>
        <end position="18"/>
    </location>
</feature>